<keyword evidence="5 9" id="KW-1133">Transmembrane helix</keyword>
<protein>
    <submittedName>
        <fullName evidence="12">Cadherin-23 isoform X1</fullName>
    </submittedName>
</protein>
<dbReference type="PANTHER" id="PTHR24026:SF137">
    <property type="entry name" value="CADHERIN-RELATED TUMOR SUPPRESSOR"/>
    <property type="match status" value="1"/>
</dbReference>
<sequence length="1905" mass="212427">MKAKVRFFAKNAKTPPRVRLKSGQKICIQCVFWLLVCIQVVSANRPPRFLIDGRSEIVIRLKEGPDTPVGSLIYRLRGLDPDGDTLRFGIREQVGSDILRIEAISSNEANIYLVKELDREVRDEYSFVLTLTDGNLGEGNFITQSFLLLVEDVNDNEPIFKPYPSAITVKEDAPPGVLLTVEATDLDEGAYGQVLYNLQELDGDVENFAIQTVNGKGVIRLTNRLDYERKSLYQLRILAVDRANQGRVNTGTAAILVKVQDVEDQPPEFVVASPVTRIGEDASVGTSVLQVRAIDGDRGINNRISYSIISGGEEHFDIDSSSGIVYTISPLDREDPSNSNGAYILEILATEESHMVSPLPSATTEVTIIVTDVNDEEPRFRSDRYIGEVIENAQQNTPITFLQDAVPEVFDYDQGKNGTFELYLVGDKGVFDVTPFKGINEASFLIRVNDPSFLDYEKVTVMNFSLVAKEIVTKDPKMSVVPITVHIKDENDNFPEFTESLYTVSIPENCGVGTTVAWVQALDKDSENYGTRGVRYTSLGGSIAHLLHLNPISGVITVKQAGDDSFDRELVSRHYLTVEARDDQGKGNRNTVQLIINIEDVNDNAPMFLANKYEARLLENELEFENPLILEARDIDLNGTKNSHIEYSIVGGDYKKNFSIDPNLGIITPVGGIDFEQLPGDNSNIRPIHLTVRARDFGSPSLSSAVPVSVYVQDVNDHAPLFTQMVYRRAIPEDMPGGTSVLEVKARDGDGSSANSALVYRIQRGASDKFVMDSRSGLVSVANGSSLDPDRTDPKTTRYTLTVVALDGGIGDQQLSAAVIVNITIVDVNNKPPVLIEPGVVHVMENTQVGTTIYKAQAYDLDEQPVLRFAIDKSASYAKTEDGVPVSITEYDYLSPWDLNTIDGTLRVVRLLDREKVEIVKLAITVEDMAAIDDGPKQTASAMLTIIVEDENDNNPKFRKPFYKTSITENSKHGMHIETLIADDADKNRTMTYFLEGSEELRSFLHMESATGEVVVANRIDHEMYSWLNVTVKAVDSGVPSRYAVVDLFIQVLDENDNNPIFEPSPFEFRVREDAEPGTTVANIVAKDADAGDYGKITYLLDRVSTQGKFLINADTGALKVSDWLDRESQSVYNLVVEAWDNYQFGYLSGESRNAFKQIIVHVEDVNDNPPVLSLPLDCVTITEFHNYREAIVSITATDADDDNTPNGRVQFHLVAGKGHELFRFEQVGGDANTGRLFAKQSLKDRFGNYTLIVEARDLGIPANVVRGDLRVCVTDYNDHAPIFVHPPQNVTIKVPENATIGTTIIEVRAIDADIGPNGAVRYRLRQDAQGAWRAFALQATSGALRTATSFDRDKQTTYQLRIEAYDLGLPTPLSSDLDLTVYIQNVDNYRPRFPYKHIHLNITENVQDYSAYLPSVIERDEIDRGDEPMLPVCYYIVEGNDGGMFDVDRNSHRLTSKALDREQKDQYLLTILATEDCTMSKPNYEERLDAISTLKVHIIVNDVNDNSPQFVTKIFTGGVTTEADFGIEFMHVKAVDADEGINAKISYYLLGDVKETLTEGLENLAVSPFLVHVETGAVSLNFDPQKGMKGYFDFKVLANDTDGLQDEAHVFIYLLREDQRVRFVLRSHPSEIRDKINTFREKLARVTDSVVNIDDLRVHENKDGSVDNTKTDLYLHLVNGEDHSVLEVDQVLKLVDKNIEQLDELFKEFNVLDTQPAEFSALAAERLSPSQAVYWLAWSSLLLGALLLLSVLAALAQRADYARRLKAATATAYYKSFQHENLHFTVLRASPTPGESDMTIRSSGGRVPNTNKHSTKGSNPIWLHAYENDWYKSDDQISHSERDSLDENAVDQDMSNEKPYFITTAAFPSIRSTETEPEADQGNYDFYQQLEQMKNAKNMETTEL</sequence>
<feature type="domain" description="Cadherin" evidence="10">
    <location>
        <begin position="1512"/>
        <end position="1632"/>
    </location>
</feature>
<feature type="region of interest" description="Disordered" evidence="8">
    <location>
        <begin position="1794"/>
        <end position="1819"/>
    </location>
</feature>
<keyword evidence="6 9" id="KW-0472">Membrane</keyword>
<feature type="domain" description="Cadherin" evidence="10">
    <location>
        <begin position="498"/>
        <end position="608"/>
    </location>
</feature>
<keyword evidence="11" id="KW-1185">Reference proteome</keyword>
<feature type="domain" description="Cadherin" evidence="10">
    <location>
        <begin position="161"/>
        <end position="269"/>
    </location>
</feature>
<feature type="domain" description="Cadherin" evidence="10">
    <location>
        <begin position="66"/>
        <end position="160"/>
    </location>
</feature>
<dbReference type="SUPFAM" id="SSF49313">
    <property type="entry name" value="Cadherin-like"/>
    <property type="match status" value="14"/>
</dbReference>
<evidence type="ECO:0000256" key="8">
    <source>
        <dbReference type="SAM" id="MobiDB-lite"/>
    </source>
</evidence>
<dbReference type="SMART" id="SM00112">
    <property type="entry name" value="CA"/>
    <property type="match status" value="14"/>
</dbReference>
<dbReference type="Pfam" id="PF00028">
    <property type="entry name" value="Cadherin"/>
    <property type="match status" value="9"/>
</dbReference>
<feature type="domain" description="Cadherin" evidence="10">
    <location>
        <begin position="959"/>
        <end position="1062"/>
    </location>
</feature>
<evidence type="ECO:0000256" key="2">
    <source>
        <dbReference type="ARBA" id="ARBA00022692"/>
    </source>
</evidence>
<evidence type="ECO:0000256" key="3">
    <source>
        <dbReference type="ARBA" id="ARBA00022737"/>
    </source>
</evidence>
<evidence type="ECO:0000256" key="5">
    <source>
        <dbReference type="ARBA" id="ARBA00022989"/>
    </source>
</evidence>
<dbReference type="Proteomes" id="UP001652626">
    <property type="component" value="Chromosome 10"/>
</dbReference>
<evidence type="ECO:0000313" key="11">
    <source>
        <dbReference type="Proteomes" id="UP001652626"/>
    </source>
</evidence>
<dbReference type="InterPro" id="IPR015919">
    <property type="entry name" value="Cadherin-like_sf"/>
</dbReference>
<dbReference type="CDD" id="cd11304">
    <property type="entry name" value="Cadherin_repeat"/>
    <property type="match status" value="13"/>
</dbReference>
<feature type="domain" description="Cadherin" evidence="10">
    <location>
        <begin position="835"/>
        <end position="958"/>
    </location>
</feature>
<evidence type="ECO:0000256" key="9">
    <source>
        <dbReference type="SAM" id="Phobius"/>
    </source>
</evidence>
<feature type="domain" description="Cadherin" evidence="10">
    <location>
        <begin position="1287"/>
        <end position="1394"/>
    </location>
</feature>
<evidence type="ECO:0000259" key="10">
    <source>
        <dbReference type="PROSITE" id="PS50268"/>
    </source>
</evidence>
<organism evidence="11 12">
    <name type="scientific">Vanessa tameamea</name>
    <name type="common">Kamehameha butterfly</name>
    <dbReference type="NCBI Taxonomy" id="334116"/>
    <lineage>
        <taxon>Eukaryota</taxon>
        <taxon>Metazoa</taxon>
        <taxon>Ecdysozoa</taxon>
        <taxon>Arthropoda</taxon>
        <taxon>Hexapoda</taxon>
        <taxon>Insecta</taxon>
        <taxon>Pterygota</taxon>
        <taxon>Neoptera</taxon>
        <taxon>Endopterygota</taxon>
        <taxon>Lepidoptera</taxon>
        <taxon>Glossata</taxon>
        <taxon>Ditrysia</taxon>
        <taxon>Papilionoidea</taxon>
        <taxon>Nymphalidae</taxon>
        <taxon>Nymphalinae</taxon>
        <taxon>Vanessa</taxon>
    </lineage>
</organism>
<dbReference type="InterPro" id="IPR002126">
    <property type="entry name" value="Cadherin-like_dom"/>
</dbReference>
<feature type="domain" description="Cadherin" evidence="10">
    <location>
        <begin position="609"/>
        <end position="722"/>
    </location>
</feature>
<evidence type="ECO:0000256" key="1">
    <source>
        <dbReference type="ARBA" id="ARBA00004370"/>
    </source>
</evidence>
<dbReference type="RefSeq" id="XP_064072131.1">
    <property type="nucleotide sequence ID" value="XM_064216061.1"/>
</dbReference>
<keyword evidence="3" id="KW-0677">Repeat</keyword>
<keyword evidence="2 9" id="KW-0812">Transmembrane</keyword>
<feature type="domain" description="Cadherin" evidence="10">
    <location>
        <begin position="1063"/>
        <end position="1173"/>
    </location>
</feature>
<evidence type="ECO:0000313" key="12">
    <source>
        <dbReference type="RefSeq" id="XP_064072131.1"/>
    </source>
</evidence>
<dbReference type="InterPro" id="IPR020894">
    <property type="entry name" value="Cadherin_CS"/>
</dbReference>
<name>A0ABM4ALF5_VANTA</name>
<evidence type="ECO:0000256" key="4">
    <source>
        <dbReference type="ARBA" id="ARBA00022837"/>
    </source>
</evidence>
<evidence type="ECO:0000256" key="7">
    <source>
        <dbReference type="PROSITE-ProRule" id="PRU00043"/>
    </source>
</evidence>
<feature type="domain" description="Cadherin" evidence="10">
    <location>
        <begin position="381"/>
        <end position="497"/>
    </location>
</feature>
<feature type="transmembrane region" description="Helical" evidence="9">
    <location>
        <begin position="1733"/>
        <end position="1757"/>
    </location>
</feature>
<evidence type="ECO:0000256" key="6">
    <source>
        <dbReference type="ARBA" id="ARBA00023136"/>
    </source>
</evidence>
<proteinExistence type="predicted"/>
<dbReference type="PANTHER" id="PTHR24026">
    <property type="entry name" value="FAT ATYPICAL CADHERIN-RELATED"/>
    <property type="match status" value="1"/>
</dbReference>
<dbReference type="PRINTS" id="PR00205">
    <property type="entry name" value="CADHERIN"/>
</dbReference>
<feature type="domain" description="Cadherin" evidence="10">
    <location>
        <begin position="1395"/>
        <end position="1511"/>
    </location>
</feature>
<feature type="domain" description="Cadherin" evidence="10">
    <location>
        <begin position="723"/>
        <end position="835"/>
    </location>
</feature>
<feature type="domain" description="Cadherin" evidence="10">
    <location>
        <begin position="278"/>
        <end position="380"/>
    </location>
</feature>
<feature type="domain" description="Cadherin" evidence="10">
    <location>
        <begin position="1180"/>
        <end position="1284"/>
    </location>
</feature>
<gene>
    <name evidence="12" type="primary">LOC113403747</name>
</gene>
<dbReference type="Gene3D" id="2.60.40.60">
    <property type="entry name" value="Cadherins"/>
    <property type="match status" value="14"/>
</dbReference>
<dbReference type="PROSITE" id="PS00232">
    <property type="entry name" value="CADHERIN_1"/>
    <property type="match status" value="8"/>
</dbReference>
<reference evidence="12" key="1">
    <citation type="submission" date="2025-08" db="UniProtKB">
        <authorList>
            <consortium name="RefSeq"/>
        </authorList>
    </citation>
    <scope>IDENTIFICATION</scope>
    <source>
        <tissue evidence="12">Whole body</tissue>
    </source>
</reference>
<dbReference type="GeneID" id="113403747"/>
<keyword evidence="4 7" id="KW-0106">Calcium</keyword>
<comment type="subcellular location">
    <subcellularLocation>
        <location evidence="1">Membrane</location>
    </subcellularLocation>
</comment>
<accession>A0ABM4ALF5</accession>
<dbReference type="PROSITE" id="PS50268">
    <property type="entry name" value="CADHERIN_2"/>
    <property type="match status" value="14"/>
</dbReference>
<feature type="compositionally biased region" description="Polar residues" evidence="8">
    <location>
        <begin position="1809"/>
        <end position="1819"/>
    </location>
</feature>